<dbReference type="InterPro" id="IPR036086">
    <property type="entry name" value="ParB/Sulfiredoxin_sf"/>
</dbReference>
<dbReference type="SUPFAM" id="SSF110849">
    <property type="entry name" value="ParB/Sulfiredoxin"/>
    <property type="match status" value="1"/>
</dbReference>
<dbReference type="Proteomes" id="UP000294692">
    <property type="component" value="Unassembled WGS sequence"/>
</dbReference>
<keyword evidence="3" id="KW-1185">Reference proteome</keyword>
<proteinExistence type="predicted"/>
<evidence type="ECO:0000256" key="1">
    <source>
        <dbReference type="SAM" id="MobiDB-lite"/>
    </source>
</evidence>
<dbReference type="EMBL" id="SMBX01000006">
    <property type="protein sequence ID" value="TCU97294.1"/>
    <property type="molecule type" value="Genomic_DNA"/>
</dbReference>
<evidence type="ECO:0000313" key="3">
    <source>
        <dbReference type="Proteomes" id="UP000294692"/>
    </source>
</evidence>
<protein>
    <submittedName>
        <fullName evidence="2">ParB-like chromosome segregation protein Spo0J</fullName>
    </submittedName>
</protein>
<organism evidence="2 3">
    <name type="scientific">Paracandidimonas soli</name>
    <dbReference type="NCBI Taxonomy" id="1917182"/>
    <lineage>
        <taxon>Bacteria</taxon>
        <taxon>Pseudomonadati</taxon>
        <taxon>Pseudomonadota</taxon>
        <taxon>Betaproteobacteria</taxon>
        <taxon>Burkholderiales</taxon>
        <taxon>Alcaligenaceae</taxon>
        <taxon>Paracandidimonas</taxon>
    </lineage>
</organism>
<dbReference type="SUPFAM" id="SSF109709">
    <property type="entry name" value="KorB DNA-binding domain-like"/>
    <property type="match status" value="1"/>
</dbReference>
<dbReference type="GO" id="GO:0007059">
    <property type="term" value="P:chromosome segregation"/>
    <property type="evidence" value="ECO:0007669"/>
    <property type="project" value="TreeGrafter"/>
</dbReference>
<dbReference type="PANTHER" id="PTHR33375">
    <property type="entry name" value="CHROMOSOME-PARTITIONING PROTEIN PARB-RELATED"/>
    <property type="match status" value="1"/>
</dbReference>
<sequence>MNAELDLTTAPARGNTKAAMKSAGARSADLWQVDPRLLHVMEGFNVRQNTPEYDEHIESITLSIIENGYYSDRPIAGYVARKDGENIIYVIDGHTRLAAVMRAIERGHNIETVPVVIKPAGSSMEDLTVALVKSNEGRPLAPMEIGMVCKRLLGMGLDEKTIAQRLGFSKNYIDGLLLLVGAEKPIRDLVSSGQVAATLAMQELRSDPEAAAKRLQEAVRVAHDAGKSKATKKHLPTPPRTSSPPAAEPDDQQPTPPKEIEPAFGKGILQLSTIDLLRIDEHLAELMRYHNECNSEWERIVPEMQPNEHGVFVDVATIYSPPIFNSALEIRIARRNDCWRSSVNYSLPTGGGGGSYPSLSDPAYSTATAALLSAARNLEEVIIDAMKRHPDHNRTQQACRHLYRWLREELNPSTRPLIPQQKEAHHE</sequence>
<dbReference type="Gene3D" id="1.10.10.2830">
    <property type="match status" value="1"/>
</dbReference>
<dbReference type="RefSeq" id="WP_132477387.1">
    <property type="nucleotide sequence ID" value="NZ_JBHRVM010000001.1"/>
</dbReference>
<dbReference type="InterPro" id="IPR050336">
    <property type="entry name" value="Chromosome_partition/occlusion"/>
</dbReference>
<reference evidence="2 3" key="1">
    <citation type="submission" date="2019-03" db="EMBL/GenBank/DDBJ databases">
        <title>Genomic Encyclopedia of Type Strains, Phase IV (KMG-IV): sequencing the most valuable type-strain genomes for metagenomic binning, comparative biology and taxonomic classification.</title>
        <authorList>
            <person name="Goeker M."/>
        </authorList>
    </citation>
    <scope>NUCLEOTIDE SEQUENCE [LARGE SCALE GENOMIC DNA]</scope>
    <source>
        <strain evidence="2 3">DSM 100048</strain>
    </source>
</reference>
<dbReference type="OrthoDB" id="6846089at2"/>
<dbReference type="AlphaFoldDB" id="A0A4R3V4Q9"/>
<evidence type="ECO:0000313" key="2">
    <source>
        <dbReference type="EMBL" id="TCU97294.1"/>
    </source>
</evidence>
<accession>A0A4R3V4Q9</accession>
<comment type="caution">
    <text evidence="2">The sequence shown here is derived from an EMBL/GenBank/DDBJ whole genome shotgun (WGS) entry which is preliminary data.</text>
</comment>
<feature type="compositionally biased region" description="Basic and acidic residues" evidence="1">
    <location>
        <begin position="218"/>
        <end position="227"/>
    </location>
</feature>
<name>A0A4R3V4Q9_9BURK</name>
<dbReference type="PANTHER" id="PTHR33375:SF1">
    <property type="entry name" value="CHROMOSOME-PARTITIONING PROTEIN PARB-RELATED"/>
    <property type="match status" value="1"/>
</dbReference>
<feature type="region of interest" description="Disordered" evidence="1">
    <location>
        <begin position="218"/>
        <end position="262"/>
    </location>
</feature>
<dbReference type="GO" id="GO:0005694">
    <property type="term" value="C:chromosome"/>
    <property type="evidence" value="ECO:0007669"/>
    <property type="project" value="TreeGrafter"/>
</dbReference>
<dbReference type="Gene3D" id="3.90.1530.10">
    <property type="entry name" value="Conserved hypothetical protein from pyrococcus furiosus pfu- 392566-001, ParB domain"/>
    <property type="match status" value="1"/>
</dbReference>
<gene>
    <name evidence="2" type="ORF">EV686_106177</name>
</gene>